<feature type="compositionally biased region" description="Basic and acidic residues" evidence="1">
    <location>
        <begin position="70"/>
        <end position="90"/>
    </location>
</feature>
<evidence type="ECO:0000313" key="2">
    <source>
        <dbReference type="EMBL" id="OGY55514.1"/>
    </source>
</evidence>
<dbReference type="Proteomes" id="UP000178122">
    <property type="component" value="Unassembled WGS sequence"/>
</dbReference>
<gene>
    <name evidence="2" type="ORF">A2912_05825</name>
</gene>
<dbReference type="InterPro" id="IPR011055">
    <property type="entry name" value="Dup_hybrid_motif"/>
</dbReference>
<protein>
    <recommendedName>
        <fullName evidence="4">Peptidase M23 domain-containing protein</fullName>
    </recommendedName>
</protein>
<organism evidence="2 3">
    <name type="scientific">Candidatus Buchananbacteria bacterium RIFCSPLOWO2_01_FULL_40_23b</name>
    <dbReference type="NCBI Taxonomy" id="1797544"/>
    <lineage>
        <taxon>Bacteria</taxon>
        <taxon>Candidatus Buchananiibacteriota</taxon>
    </lineage>
</organism>
<accession>A0A1G1YT68</accession>
<dbReference type="Gene3D" id="2.70.70.10">
    <property type="entry name" value="Glucose Permease (Domain IIA)"/>
    <property type="match status" value="1"/>
</dbReference>
<proteinExistence type="predicted"/>
<comment type="caution">
    <text evidence="2">The sequence shown here is derived from an EMBL/GenBank/DDBJ whole genome shotgun (WGS) entry which is preliminary data.</text>
</comment>
<dbReference type="EMBL" id="MHIN01000013">
    <property type="protein sequence ID" value="OGY55514.1"/>
    <property type="molecule type" value="Genomic_DNA"/>
</dbReference>
<dbReference type="AlphaFoldDB" id="A0A1G1YT68"/>
<feature type="region of interest" description="Disordered" evidence="1">
    <location>
        <begin position="68"/>
        <end position="96"/>
    </location>
</feature>
<evidence type="ECO:0000256" key="1">
    <source>
        <dbReference type="SAM" id="MobiDB-lite"/>
    </source>
</evidence>
<reference evidence="2 3" key="1">
    <citation type="journal article" date="2016" name="Nat. Commun.">
        <title>Thousands of microbial genomes shed light on interconnected biogeochemical processes in an aquifer system.</title>
        <authorList>
            <person name="Anantharaman K."/>
            <person name="Brown C.T."/>
            <person name="Hug L.A."/>
            <person name="Sharon I."/>
            <person name="Castelle C.J."/>
            <person name="Probst A.J."/>
            <person name="Thomas B.C."/>
            <person name="Singh A."/>
            <person name="Wilkins M.J."/>
            <person name="Karaoz U."/>
            <person name="Brodie E.L."/>
            <person name="Williams K.H."/>
            <person name="Hubbard S.S."/>
            <person name="Banfield J.F."/>
        </authorList>
    </citation>
    <scope>NUCLEOTIDE SEQUENCE [LARGE SCALE GENOMIC DNA]</scope>
</reference>
<evidence type="ECO:0008006" key="4">
    <source>
        <dbReference type="Google" id="ProtNLM"/>
    </source>
</evidence>
<evidence type="ECO:0000313" key="3">
    <source>
        <dbReference type="Proteomes" id="UP000178122"/>
    </source>
</evidence>
<name>A0A1G1YT68_9BACT</name>
<sequence>MVDNYFKKIVNMIFTTNVLRLVLVFVVLLCLLLVGCSGAELNKRDSGTTKSIEPQKSVEVKKSIPAVAEQKGEQKIGQKTEQNVEPHDAKTNGSTSLYTQKEYATNNYSKSNNAKDEYKQSDYKQSPIFTKLKGCEEKKDVVFTSLPIAAEKITVIEPQGELTGYVSGHITPGDHVGFQYDANAGAIPVYALADGYLVRVERNPGYFGIGVKNYHFYFEYSCTLFGSYVHITEVAPELLAADASFAKLDGFSEEKLPLGQNFIYPRIPVKAGQMIGKVEKWGLLGMLTVDSTVSHSGFISSKIYDGEPWKMHAVPVFGYFSPALQSQIDLKNPRTVEPRGGRIDFDIPGKLVGNWFVEGTDYASSKKIEQYCGDYLCPYWANHLSFVYDSVEPSQVRVSIGSDMGLGGDSGPYGVLGNSPDPKTISVASGIVKYELVKLKDVTAARGFKSQGKALITENTNEVLGTLLVSMSDENHLKMEVFAKKKANEVAGFSGKEKMYYR</sequence>